<organism evidence="2 3">
    <name type="scientific">Alectoria fallacina</name>
    <dbReference type="NCBI Taxonomy" id="1903189"/>
    <lineage>
        <taxon>Eukaryota</taxon>
        <taxon>Fungi</taxon>
        <taxon>Dikarya</taxon>
        <taxon>Ascomycota</taxon>
        <taxon>Pezizomycotina</taxon>
        <taxon>Lecanoromycetes</taxon>
        <taxon>OSLEUM clade</taxon>
        <taxon>Lecanoromycetidae</taxon>
        <taxon>Lecanorales</taxon>
        <taxon>Lecanorineae</taxon>
        <taxon>Parmeliaceae</taxon>
        <taxon>Alectoria</taxon>
    </lineage>
</organism>
<reference evidence="2" key="1">
    <citation type="submission" date="2021-03" db="EMBL/GenBank/DDBJ databases">
        <authorList>
            <person name="Tagirdzhanova G."/>
        </authorList>
    </citation>
    <scope>NUCLEOTIDE SEQUENCE</scope>
</reference>
<dbReference type="PANTHER" id="PTHR21705">
    <property type="entry name" value="RAI16 PROTEIN-RELATED"/>
    <property type="match status" value="1"/>
</dbReference>
<dbReference type="Proteomes" id="UP000664203">
    <property type="component" value="Unassembled WGS sequence"/>
</dbReference>
<feature type="compositionally biased region" description="Polar residues" evidence="1">
    <location>
        <begin position="734"/>
        <end position="744"/>
    </location>
</feature>
<dbReference type="InterPro" id="IPR019384">
    <property type="entry name" value="FHIP"/>
</dbReference>
<proteinExistence type="predicted"/>
<feature type="compositionally biased region" description="Basic and acidic residues" evidence="1">
    <location>
        <begin position="837"/>
        <end position="849"/>
    </location>
</feature>
<accession>A0A8H3IMU3</accession>
<evidence type="ECO:0000256" key="1">
    <source>
        <dbReference type="SAM" id="MobiDB-lite"/>
    </source>
</evidence>
<feature type="compositionally biased region" description="Polar residues" evidence="1">
    <location>
        <begin position="638"/>
        <end position="656"/>
    </location>
</feature>
<dbReference type="AlphaFoldDB" id="A0A8H3IMU3"/>
<name>A0A8H3IMU3_9LECA</name>
<feature type="region of interest" description="Disordered" evidence="1">
    <location>
        <begin position="837"/>
        <end position="861"/>
    </location>
</feature>
<feature type="region of interest" description="Disordered" evidence="1">
    <location>
        <begin position="625"/>
        <end position="658"/>
    </location>
</feature>
<feature type="region of interest" description="Disordered" evidence="1">
    <location>
        <begin position="710"/>
        <end position="822"/>
    </location>
</feature>
<feature type="compositionally biased region" description="Basic and acidic residues" evidence="1">
    <location>
        <begin position="795"/>
        <end position="809"/>
    </location>
</feature>
<evidence type="ECO:0000313" key="3">
    <source>
        <dbReference type="Proteomes" id="UP000664203"/>
    </source>
</evidence>
<dbReference type="PANTHER" id="PTHR21705:SF11">
    <property type="entry name" value="FHIP FAMILY PROTEIN CG3558"/>
    <property type="match status" value="1"/>
</dbReference>
<keyword evidence="3" id="KW-1185">Reference proteome</keyword>
<sequence length="910" mass="101502">MDLLSRLVGGTGASPAKQAGFDYPHQRSIRFKKLHDQLQQIWRRNNSAKQAVPIEPVLACFQDIKKTLLEEAQTPEPHLCAQHVSTFQIYSTLSQVASTYHNELIIEKILDIFKILIDCEEVEFLEEKTFAHALLGFVGTISTAGPLMVSVDTEGRIVEVLFAIASKIRLQPNLLPTWFRPNPTAEERDLGPHLSKDRDVFPLFYLTLDYVHHDGRVGDFARTGLLYIIESASHSEALERWIVESDLATLMASGLGALYSQLSRKLVVSFTKDTIPTILSFSETPRPKTPSDAEKTTSPDLQAHLATFLSYLIFWQDVLEHCGSEDVKRSLLDHFKFLFLQQLLYPSLMESSDVDGGSSVAVLTYLRCIIESIDNPELISLTLQYLLAIPDIPEDERKPARPTTLARRRKSQTLITNLAQDQEKPLPDLFTLVDLVLTSLQSHNQQTVTATLRLISVILRNQHQFAMSTMIKTQYSGDLPVRTIGAHNRDTDLLFAMAEDLIFHDDLRDSYDAHLEDARTLLETHCCSPLLLPLPVSHMGPKKVITTHFEERFDPLRPHSIKADDPLLAALISLLEDFLVNDIATNMGLTQVFATLISCGNTRLEYWLLQEPIEYNESPIRSVTSDDALDESDHDDTMTLNNRVGNSKQNSKSPQKTFLPEPRVANHISSPVFAALDSLVQQVETFRHDIQEFDTYLAERRHVFKVGDEIDKDGANDSSAHSRRSEDSARSTHSKSGTATQIGSISERLMSENSSANISRSSSPRGRQLDVPSTPVPVGRVAHLKTSPSPSLSKTDSRAFSRSSLRKDSITSTPPKRVITPMGPADALHQKVKIKTKDGNDRSHIRDAGSSETSSIGSGSVMPNTYTAEELKETTVSNLLTNVVILQEFILELAAIIQVRASLFGEIEFG</sequence>
<dbReference type="OrthoDB" id="5350595at2759"/>
<gene>
    <name evidence="2" type="ORF">ALECFALPRED_005756</name>
</gene>
<evidence type="ECO:0008006" key="4">
    <source>
        <dbReference type="Google" id="ProtNLM"/>
    </source>
</evidence>
<protein>
    <recommendedName>
        <fullName evidence="4">Retinoic acid induced 16-like protein</fullName>
    </recommendedName>
</protein>
<dbReference type="EMBL" id="CAJPDR010000361">
    <property type="protein sequence ID" value="CAF9933802.1"/>
    <property type="molecule type" value="Genomic_DNA"/>
</dbReference>
<feature type="compositionally biased region" description="Low complexity" evidence="1">
    <location>
        <begin position="751"/>
        <end position="763"/>
    </location>
</feature>
<evidence type="ECO:0000313" key="2">
    <source>
        <dbReference type="EMBL" id="CAF9933802.1"/>
    </source>
</evidence>
<feature type="compositionally biased region" description="Low complexity" evidence="1">
    <location>
        <begin position="850"/>
        <end position="860"/>
    </location>
</feature>
<comment type="caution">
    <text evidence="2">The sequence shown here is derived from an EMBL/GenBank/DDBJ whole genome shotgun (WGS) entry which is preliminary data.</text>
</comment>
<dbReference type="Pfam" id="PF10257">
    <property type="entry name" value="RAI16-like"/>
    <property type="match status" value="1"/>
</dbReference>